<sequence length="785" mass="87607">MEDFSSVEASIKSALISTIRSANSLGDEDLAFHRSLDSSVGTTLDRQNARLLGLADRLVGAATANTEIVRPPRLSDLESVDGNWKAVVDVVDSLLERADTALDEFTGAVKRLSPGVDQAAAQRASKRPRHDPTVVKAYDIEKPQLRFDHVPKNDEVLPFKPLLLSKPHASVPLETEPIALEPETQPAYPHPYQHELENYRYPSSVYTHSEPIMYQPFESTTATFVEDEEALAEMLEELKQAKEIAVDLEHHDNRSYIGIVSLMQISTRDKDWIVDTLKPWRRKLQCLNEVFTDPNIVKVLHGAYMDAMWLQRDLGLYLVGLFDTHYAARALGYTGGSLAFLLKKFIDFDAQKQYQTADWRVRPLPKELFDYARSDTHFLLYIFDCMRNELIESSTFDAPDHEGDKIWDVLEKSKEVALQRYEHPIYDAESGQGSTGWYRMLARTPALLDKQQFAVFRAVHKWRDDVAREQDDSTHYILPNHQIFNIAKAMPPTRLALFGIAQPVTQAVKLRADELVSVIAKAKEGGKDGPDMVEVMNRLDPRRNEPVSADPEPVPVRQAKAPTPQPARTMNGPSSTLPLRSTSSAFWGRAFESSSYQKRAVSSRADISLAVPLPPLTAEIFADPSEVMAADDEPPTPETAPAEEAREEPDDTFVLKDTGRKRKRADPFDGMAANSDEVTLAGPSAEETRAREKAERKAAKKAAKQAAKAAAAGGEVNGVEDEDEAPFDYASAPSILNPPRETKESAKERKKREKQLNPSAKSLDAPKGLPRNQKEKAGKSMTFRN</sequence>
<dbReference type="PROSITE" id="PS50967">
    <property type="entry name" value="HRDC"/>
    <property type="match status" value="1"/>
</dbReference>
<dbReference type="Pfam" id="PF01612">
    <property type="entry name" value="DNA_pol_A_exo1"/>
    <property type="match status" value="1"/>
</dbReference>
<keyword evidence="3" id="KW-0540">Nuclease</keyword>
<organism evidence="12 13">
    <name type="scientific">Zasmidium cellare</name>
    <name type="common">Wine cellar mold</name>
    <name type="synonym">Racodium cellare</name>
    <dbReference type="NCBI Taxonomy" id="395010"/>
    <lineage>
        <taxon>Eukaryota</taxon>
        <taxon>Fungi</taxon>
        <taxon>Dikarya</taxon>
        <taxon>Ascomycota</taxon>
        <taxon>Pezizomycotina</taxon>
        <taxon>Dothideomycetes</taxon>
        <taxon>Dothideomycetidae</taxon>
        <taxon>Mycosphaerellales</taxon>
        <taxon>Mycosphaerellaceae</taxon>
        <taxon>Zasmidium</taxon>
    </lineage>
</organism>
<dbReference type="Pfam" id="PF08066">
    <property type="entry name" value="PMC2NT"/>
    <property type="match status" value="1"/>
</dbReference>
<keyword evidence="9" id="KW-0175">Coiled coil</keyword>
<dbReference type="InterPro" id="IPR049559">
    <property type="entry name" value="Rrp6p-like_exo"/>
</dbReference>
<protein>
    <recommendedName>
        <fullName evidence="11">HRDC domain-containing protein</fullName>
    </recommendedName>
</protein>
<feature type="coiled-coil region" evidence="9">
    <location>
        <begin position="224"/>
        <end position="251"/>
    </location>
</feature>
<dbReference type="PANTHER" id="PTHR12124">
    <property type="entry name" value="POLYMYOSITIS/SCLERODERMA AUTOANTIGEN-RELATED"/>
    <property type="match status" value="1"/>
</dbReference>
<dbReference type="SMART" id="SM00474">
    <property type="entry name" value="35EXOc"/>
    <property type="match status" value="1"/>
</dbReference>
<comment type="subcellular location">
    <subcellularLocation>
        <location evidence="1">Nucleus</location>
    </subcellularLocation>
</comment>
<dbReference type="InterPro" id="IPR036397">
    <property type="entry name" value="RNaseH_sf"/>
</dbReference>
<dbReference type="InterPro" id="IPR012337">
    <property type="entry name" value="RNaseH-like_sf"/>
</dbReference>
<evidence type="ECO:0000256" key="8">
    <source>
        <dbReference type="ARBA" id="ARBA00043957"/>
    </source>
</evidence>
<accession>A0ABR0E8E5</accession>
<feature type="region of interest" description="Disordered" evidence="10">
    <location>
        <begin position="627"/>
        <end position="785"/>
    </location>
</feature>
<keyword evidence="6" id="KW-0269">Exonuclease</keyword>
<dbReference type="InterPro" id="IPR010997">
    <property type="entry name" value="HRDC-like_sf"/>
</dbReference>
<evidence type="ECO:0000256" key="9">
    <source>
        <dbReference type="SAM" id="Coils"/>
    </source>
</evidence>
<evidence type="ECO:0000256" key="10">
    <source>
        <dbReference type="SAM" id="MobiDB-lite"/>
    </source>
</evidence>
<dbReference type="SUPFAM" id="SSF53098">
    <property type="entry name" value="Ribonuclease H-like"/>
    <property type="match status" value="1"/>
</dbReference>
<feature type="region of interest" description="Disordered" evidence="10">
    <location>
        <begin position="541"/>
        <end position="580"/>
    </location>
</feature>
<feature type="domain" description="HRDC" evidence="11">
    <location>
        <begin position="449"/>
        <end position="529"/>
    </location>
</feature>
<dbReference type="PANTHER" id="PTHR12124:SF47">
    <property type="entry name" value="EXOSOME COMPONENT 10"/>
    <property type="match status" value="1"/>
</dbReference>
<evidence type="ECO:0000256" key="2">
    <source>
        <dbReference type="ARBA" id="ARBA00022552"/>
    </source>
</evidence>
<dbReference type="InterPro" id="IPR002562">
    <property type="entry name" value="3'-5'_exonuclease_dom"/>
</dbReference>
<dbReference type="InterPro" id="IPR045092">
    <property type="entry name" value="Rrp6-like"/>
</dbReference>
<comment type="caution">
    <text evidence="12">The sequence shown here is derived from an EMBL/GenBank/DDBJ whole genome shotgun (WGS) entry which is preliminary data.</text>
</comment>
<dbReference type="InterPro" id="IPR012588">
    <property type="entry name" value="Exosome-assoc_fac_Rrp6_N"/>
</dbReference>
<keyword evidence="4" id="KW-0378">Hydrolase</keyword>
<evidence type="ECO:0000313" key="13">
    <source>
        <dbReference type="Proteomes" id="UP001305779"/>
    </source>
</evidence>
<evidence type="ECO:0000256" key="3">
    <source>
        <dbReference type="ARBA" id="ARBA00022722"/>
    </source>
</evidence>
<gene>
    <name evidence="12" type="ORF">PRZ48_011979</name>
</gene>
<dbReference type="EMBL" id="JAXOVC010000009">
    <property type="protein sequence ID" value="KAK4497528.1"/>
    <property type="molecule type" value="Genomic_DNA"/>
</dbReference>
<keyword evidence="5" id="KW-0271">Exosome</keyword>
<dbReference type="InterPro" id="IPR044876">
    <property type="entry name" value="HRDC_dom_sf"/>
</dbReference>
<evidence type="ECO:0000313" key="12">
    <source>
        <dbReference type="EMBL" id="KAK4497528.1"/>
    </source>
</evidence>
<name>A0ABR0E8E5_ZASCE</name>
<dbReference type="Gene3D" id="1.10.150.80">
    <property type="entry name" value="HRDC domain"/>
    <property type="match status" value="1"/>
</dbReference>
<feature type="compositionally biased region" description="Low complexity" evidence="10">
    <location>
        <begin position="704"/>
        <end position="714"/>
    </location>
</feature>
<dbReference type="Pfam" id="PF00570">
    <property type="entry name" value="HRDC"/>
    <property type="match status" value="1"/>
</dbReference>
<dbReference type="CDD" id="cd06147">
    <property type="entry name" value="Rrp6p_like_exo"/>
    <property type="match status" value="1"/>
</dbReference>
<evidence type="ECO:0000256" key="1">
    <source>
        <dbReference type="ARBA" id="ARBA00004123"/>
    </source>
</evidence>
<feature type="compositionally biased region" description="Basic and acidic residues" evidence="10">
    <location>
        <begin position="686"/>
        <end position="697"/>
    </location>
</feature>
<dbReference type="SUPFAM" id="SSF47819">
    <property type="entry name" value="HRDC-like"/>
    <property type="match status" value="1"/>
</dbReference>
<dbReference type="InterPro" id="IPR002121">
    <property type="entry name" value="HRDC_dom"/>
</dbReference>
<evidence type="ECO:0000256" key="4">
    <source>
        <dbReference type="ARBA" id="ARBA00022801"/>
    </source>
</evidence>
<evidence type="ECO:0000256" key="6">
    <source>
        <dbReference type="ARBA" id="ARBA00022839"/>
    </source>
</evidence>
<dbReference type="Gene3D" id="3.30.420.10">
    <property type="entry name" value="Ribonuclease H-like superfamily/Ribonuclease H"/>
    <property type="match status" value="1"/>
</dbReference>
<dbReference type="Proteomes" id="UP001305779">
    <property type="component" value="Unassembled WGS sequence"/>
</dbReference>
<evidence type="ECO:0000256" key="7">
    <source>
        <dbReference type="ARBA" id="ARBA00023242"/>
    </source>
</evidence>
<keyword evidence="7" id="KW-0539">Nucleus</keyword>
<dbReference type="SMART" id="SM00341">
    <property type="entry name" value="HRDC"/>
    <property type="match status" value="1"/>
</dbReference>
<evidence type="ECO:0000256" key="5">
    <source>
        <dbReference type="ARBA" id="ARBA00022835"/>
    </source>
</evidence>
<reference evidence="12 13" key="1">
    <citation type="journal article" date="2023" name="G3 (Bethesda)">
        <title>A chromosome-level genome assembly of Zasmidium syzygii isolated from banana leaves.</title>
        <authorList>
            <person name="van Westerhoven A.C."/>
            <person name="Mehrabi R."/>
            <person name="Talebi R."/>
            <person name="Steentjes M.B.F."/>
            <person name="Corcolon B."/>
            <person name="Chong P.A."/>
            <person name="Kema G.H.J."/>
            <person name="Seidl M.F."/>
        </authorList>
    </citation>
    <scope>NUCLEOTIDE SEQUENCE [LARGE SCALE GENOMIC DNA]</scope>
    <source>
        <strain evidence="12 13">P124</strain>
    </source>
</reference>
<proteinExistence type="inferred from homology"/>
<comment type="similarity">
    <text evidence="8">Belongs to the exosome component 10/RRP6 family.</text>
</comment>
<keyword evidence="2" id="KW-0698">rRNA processing</keyword>
<keyword evidence="13" id="KW-1185">Reference proteome</keyword>
<evidence type="ECO:0000259" key="11">
    <source>
        <dbReference type="PROSITE" id="PS50967"/>
    </source>
</evidence>